<sequence length="79" mass="9129">MASNNECMKTYVGDTIKFAYYRNRSNQPFNICYNSVPNHNHDMIVSSEVVRKQLFLIIPHTQLTSWGVLQHGQCIRVNG</sequence>
<name>A0A6S7J3V3_PARCT</name>
<protein>
    <submittedName>
        <fullName evidence="1">Uncharacterized protein</fullName>
    </submittedName>
</protein>
<gene>
    <name evidence="1" type="ORF">PACLA_8A061433</name>
</gene>
<evidence type="ECO:0000313" key="1">
    <source>
        <dbReference type="EMBL" id="CAB4025108.1"/>
    </source>
</evidence>
<accession>A0A6S7J3V3</accession>
<dbReference type="EMBL" id="CACRXK020013419">
    <property type="protein sequence ID" value="CAB4025108.1"/>
    <property type="molecule type" value="Genomic_DNA"/>
</dbReference>
<keyword evidence="2" id="KW-1185">Reference proteome</keyword>
<organism evidence="1 2">
    <name type="scientific">Paramuricea clavata</name>
    <name type="common">Red gorgonian</name>
    <name type="synonym">Violescent sea-whip</name>
    <dbReference type="NCBI Taxonomy" id="317549"/>
    <lineage>
        <taxon>Eukaryota</taxon>
        <taxon>Metazoa</taxon>
        <taxon>Cnidaria</taxon>
        <taxon>Anthozoa</taxon>
        <taxon>Octocorallia</taxon>
        <taxon>Malacalcyonacea</taxon>
        <taxon>Plexauridae</taxon>
        <taxon>Paramuricea</taxon>
    </lineage>
</organism>
<evidence type="ECO:0000313" key="2">
    <source>
        <dbReference type="Proteomes" id="UP001152795"/>
    </source>
</evidence>
<feature type="non-terminal residue" evidence="1">
    <location>
        <position position="79"/>
    </location>
</feature>
<dbReference type="AlphaFoldDB" id="A0A6S7J3V3"/>
<proteinExistence type="predicted"/>
<reference evidence="1" key="1">
    <citation type="submission" date="2020-04" db="EMBL/GenBank/DDBJ databases">
        <authorList>
            <person name="Alioto T."/>
            <person name="Alioto T."/>
            <person name="Gomez Garrido J."/>
        </authorList>
    </citation>
    <scope>NUCLEOTIDE SEQUENCE</scope>
    <source>
        <strain evidence="1">A484AB</strain>
    </source>
</reference>
<dbReference type="Proteomes" id="UP001152795">
    <property type="component" value="Unassembled WGS sequence"/>
</dbReference>
<comment type="caution">
    <text evidence="1">The sequence shown here is derived from an EMBL/GenBank/DDBJ whole genome shotgun (WGS) entry which is preliminary data.</text>
</comment>